<dbReference type="PANTHER" id="PTHR31388">
    <property type="entry name" value="PEROXIDASE 72-RELATED"/>
    <property type="match status" value="1"/>
</dbReference>
<keyword evidence="13 20" id="KW-1015">Disulfide bond</keyword>
<dbReference type="EMBL" id="CACSLK010028053">
    <property type="protein sequence ID" value="CAA0834458.1"/>
    <property type="molecule type" value="Genomic_DNA"/>
</dbReference>
<evidence type="ECO:0000256" key="19">
    <source>
        <dbReference type="PIRSR" id="PIRSR600823-4"/>
    </source>
</evidence>
<name>A0A9N7RKQ6_STRHE</name>
<organism evidence="23 24">
    <name type="scientific">Striga hermonthica</name>
    <name type="common">Purple witchweed</name>
    <name type="synonym">Buchnera hermonthica</name>
    <dbReference type="NCBI Taxonomy" id="68872"/>
    <lineage>
        <taxon>Eukaryota</taxon>
        <taxon>Viridiplantae</taxon>
        <taxon>Streptophyta</taxon>
        <taxon>Embryophyta</taxon>
        <taxon>Tracheophyta</taxon>
        <taxon>Spermatophyta</taxon>
        <taxon>Magnoliopsida</taxon>
        <taxon>eudicotyledons</taxon>
        <taxon>Gunneridae</taxon>
        <taxon>Pentapetalae</taxon>
        <taxon>asterids</taxon>
        <taxon>lamiids</taxon>
        <taxon>Lamiales</taxon>
        <taxon>Orobanchaceae</taxon>
        <taxon>Buchnereae</taxon>
        <taxon>Striga</taxon>
    </lineage>
</organism>
<dbReference type="Proteomes" id="UP001153555">
    <property type="component" value="Unassembled WGS sequence"/>
</dbReference>
<comment type="cofactor">
    <cofactor evidence="18 21">
        <name>heme b</name>
        <dbReference type="ChEBI" id="CHEBI:60344"/>
    </cofactor>
    <text evidence="18 21">Binds 1 heme b (iron(II)-protoporphyrin IX) group per subunit.</text>
</comment>
<evidence type="ECO:0000256" key="18">
    <source>
        <dbReference type="PIRSR" id="PIRSR600823-3"/>
    </source>
</evidence>
<dbReference type="GO" id="GO:0140825">
    <property type="term" value="F:lactoperoxidase activity"/>
    <property type="evidence" value="ECO:0007669"/>
    <property type="project" value="UniProtKB-EC"/>
</dbReference>
<keyword evidence="12 18" id="KW-0408">Iron</keyword>
<evidence type="ECO:0000256" key="9">
    <source>
        <dbReference type="ARBA" id="ARBA00022729"/>
    </source>
</evidence>
<evidence type="ECO:0000256" key="11">
    <source>
        <dbReference type="ARBA" id="ARBA00023002"/>
    </source>
</evidence>
<dbReference type="InterPro" id="IPR033905">
    <property type="entry name" value="Secretory_peroxidase"/>
</dbReference>
<keyword evidence="14" id="KW-0325">Glycoprotein</keyword>
<keyword evidence="10 18" id="KW-0106">Calcium</keyword>
<evidence type="ECO:0000256" key="6">
    <source>
        <dbReference type="ARBA" id="ARBA00022559"/>
    </source>
</evidence>
<dbReference type="FunFam" id="1.10.420.10:FF:000006">
    <property type="entry name" value="Peroxidase"/>
    <property type="match status" value="1"/>
</dbReference>
<keyword evidence="6 21" id="KW-0575">Peroxidase</keyword>
<feature type="binding site" evidence="18">
    <location>
        <position position="89"/>
    </location>
    <ligand>
        <name>Ca(2+)</name>
        <dbReference type="ChEBI" id="CHEBI:29108"/>
        <label>1</label>
    </ligand>
</feature>
<comment type="similarity">
    <text evidence="3">Belongs to the peroxidase family. Ascorbate peroxidase subfamily.</text>
</comment>
<evidence type="ECO:0000313" key="23">
    <source>
        <dbReference type="EMBL" id="CAA0834458.1"/>
    </source>
</evidence>
<evidence type="ECO:0000256" key="10">
    <source>
        <dbReference type="ARBA" id="ARBA00022837"/>
    </source>
</evidence>
<feature type="binding site" evidence="18">
    <location>
        <position position="77"/>
    </location>
    <ligand>
        <name>Ca(2+)</name>
        <dbReference type="ChEBI" id="CHEBI:29108"/>
        <label>1</label>
    </ligand>
</feature>
<feature type="disulfide bond" evidence="20">
    <location>
        <begin position="205"/>
        <end position="230"/>
    </location>
</feature>
<accession>A0A9N7RKQ6</accession>
<feature type="domain" description="Plant heme peroxidase family profile" evidence="22">
    <location>
        <begin position="30"/>
        <end position="326"/>
    </location>
</feature>
<feature type="site" description="Transition state stabilizer" evidence="19">
    <location>
        <position position="63"/>
    </location>
</feature>
<dbReference type="GO" id="GO:0005576">
    <property type="term" value="C:extracellular region"/>
    <property type="evidence" value="ECO:0007669"/>
    <property type="project" value="UniProtKB-SubCell"/>
</dbReference>
<keyword evidence="11 21" id="KW-0560">Oxidoreductase</keyword>
<reference evidence="23" key="1">
    <citation type="submission" date="2019-12" db="EMBL/GenBank/DDBJ databases">
        <authorList>
            <person name="Scholes J."/>
        </authorList>
    </citation>
    <scope>NUCLEOTIDE SEQUENCE</scope>
</reference>
<dbReference type="GO" id="GO:0020037">
    <property type="term" value="F:heme binding"/>
    <property type="evidence" value="ECO:0007669"/>
    <property type="project" value="UniProtKB-UniRule"/>
</dbReference>
<dbReference type="Gene3D" id="1.10.420.10">
    <property type="entry name" value="Peroxidase, domain 2"/>
    <property type="match status" value="1"/>
</dbReference>
<dbReference type="Gene3D" id="1.10.520.10">
    <property type="match status" value="1"/>
</dbReference>
<feature type="binding site" evidence="18">
    <location>
        <position position="253"/>
    </location>
    <ligand>
        <name>Ca(2+)</name>
        <dbReference type="ChEBI" id="CHEBI:29108"/>
        <label>2</label>
    </ligand>
</feature>
<feature type="binding site" evidence="18">
    <location>
        <position position="199"/>
    </location>
    <ligand>
        <name>Ca(2+)</name>
        <dbReference type="ChEBI" id="CHEBI:29108"/>
        <label>2</label>
    </ligand>
</feature>
<proteinExistence type="inferred from homology"/>
<feature type="binding site" evidence="18">
    <location>
        <position position="75"/>
    </location>
    <ligand>
        <name>Ca(2+)</name>
        <dbReference type="ChEBI" id="CHEBI:29108"/>
        <label>1</label>
    </ligand>
</feature>
<comment type="catalytic activity">
    <reaction evidence="1 21">
        <text>2 a phenolic donor + H2O2 = 2 a phenolic radical donor + 2 H2O</text>
        <dbReference type="Rhea" id="RHEA:56136"/>
        <dbReference type="ChEBI" id="CHEBI:15377"/>
        <dbReference type="ChEBI" id="CHEBI:16240"/>
        <dbReference type="ChEBI" id="CHEBI:139520"/>
        <dbReference type="ChEBI" id="CHEBI:139521"/>
        <dbReference type="EC" id="1.11.1.7"/>
    </reaction>
</comment>
<dbReference type="OrthoDB" id="2113341at2759"/>
<dbReference type="GO" id="GO:0042744">
    <property type="term" value="P:hydrogen peroxide catabolic process"/>
    <property type="evidence" value="ECO:0007669"/>
    <property type="project" value="UniProtKB-KW"/>
</dbReference>
<keyword evidence="9 21" id="KW-0732">Signal</keyword>
<evidence type="ECO:0000256" key="3">
    <source>
        <dbReference type="ARBA" id="ARBA00006873"/>
    </source>
</evidence>
<evidence type="ECO:0000256" key="8">
    <source>
        <dbReference type="ARBA" id="ARBA00022723"/>
    </source>
</evidence>
<evidence type="ECO:0000256" key="20">
    <source>
        <dbReference type="PIRSR" id="PIRSR600823-5"/>
    </source>
</evidence>
<feature type="disulfide bond" evidence="20">
    <location>
        <begin position="122"/>
        <end position="322"/>
    </location>
</feature>
<keyword evidence="7 21" id="KW-0349">Heme</keyword>
<keyword evidence="8 18" id="KW-0479">Metal-binding</keyword>
<evidence type="ECO:0000256" key="7">
    <source>
        <dbReference type="ARBA" id="ARBA00022617"/>
    </source>
</evidence>
<dbReference type="PROSITE" id="PS50873">
    <property type="entry name" value="PEROXIDASE_4"/>
    <property type="match status" value="1"/>
</dbReference>
<dbReference type="InterPro" id="IPR002016">
    <property type="entry name" value="Haem_peroxidase"/>
</dbReference>
<feature type="binding site" evidence="17">
    <location>
        <position position="168"/>
    </location>
    <ligand>
        <name>substrate</name>
    </ligand>
</feature>
<dbReference type="GO" id="GO:0046872">
    <property type="term" value="F:metal ion binding"/>
    <property type="evidence" value="ECO:0007669"/>
    <property type="project" value="UniProtKB-UniRule"/>
</dbReference>
<comment type="function">
    <text evidence="2">Removal of H(2)O(2), oxidation of toxic reductants, biosynthesis and degradation of lignin, suberization, auxin catabolism, response to environmental stresses such as wounding, pathogen attack and oxidative stress. These functions might be dependent on each isozyme/isoform in each plant tissue.</text>
</comment>
<evidence type="ECO:0000256" key="21">
    <source>
        <dbReference type="RuleBase" id="RU362060"/>
    </source>
</evidence>
<comment type="caution">
    <text evidence="23">The sequence shown here is derived from an EMBL/GenBank/DDBJ whole genome shotgun (WGS) entry which is preliminary data.</text>
</comment>
<feature type="binding site" description="axial binding residue" evidence="18">
    <location>
        <position position="198"/>
    </location>
    <ligand>
        <name>heme b</name>
        <dbReference type="ChEBI" id="CHEBI:60344"/>
    </ligand>
    <ligandPart>
        <name>Fe</name>
        <dbReference type="ChEBI" id="CHEBI:18248"/>
    </ligandPart>
</feature>
<keyword evidence="24" id="KW-1185">Reference proteome</keyword>
<evidence type="ECO:0000256" key="2">
    <source>
        <dbReference type="ARBA" id="ARBA00002322"/>
    </source>
</evidence>
<dbReference type="SUPFAM" id="SSF48113">
    <property type="entry name" value="Heme-dependent peroxidases"/>
    <property type="match status" value="1"/>
</dbReference>
<evidence type="ECO:0000256" key="17">
    <source>
        <dbReference type="PIRSR" id="PIRSR600823-2"/>
    </source>
</evidence>
<dbReference type="CDD" id="cd00693">
    <property type="entry name" value="secretory_peroxidase"/>
    <property type="match status" value="1"/>
</dbReference>
<dbReference type="FunFam" id="1.10.520.10:FF:000001">
    <property type="entry name" value="Peroxidase"/>
    <property type="match status" value="1"/>
</dbReference>
<feature type="binding site" evidence="18">
    <location>
        <position position="248"/>
    </location>
    <ligand>
        <name>Ca(2+)</name>
        <dbReference type="ChEBI" id="CHEBI:29108"/>
        <label>2</label>
    </ligand>
</feature>
<keyword evidence="5 21" id="KW-0964">Secreted</keyword>
<dbReference type="InterPro" id="IPR019793">
    <property type="entry name" value="Peroxidases_heam-ligand_BS"/>
</dbReference>
<evidence type="ECO:0000259" key="22">
    <source>
        <dbReference type="PROSITE" id="PS50873"/>
    </source>
</evidence>
<dbReference type="EC" id="1.11.1.7" evidence="4 21"/>
<comment type="cofactor">
    <cofactor evidence="18 21">
        <name>Ca(2+)</name>
        <dbReference type="ChEBI" id="CHEBI:29108"/>
    </cofactor>
    <text evidence="18 21">Binds 2 calcium ions per subunit.</text>
</comment>
<evidence type="ECO:0000313" key="24">
    <source>
        <dbReference type="Proteomes" id="UP001153555"/>
    </source>
</evidence>
<evidence type="ECO:0000256" key="1">
    <source>
        <dbReference type="ARBA" id="ARBA00000189"/>
    </source>
</evidence>
<feature type="binding site" evidence="18">
    <location>
        <position position="73"/>
    </location>
    <ligand>
        <name>Ca(2+)</name>
        <dbReference type="ChEBI" id="CHEBI:29108"/>
        <label>1</label>
    </ligand>
</feature>
<dbReference type="InterPro" id="IPR019794">
    <property type="entry name" value="Peroxidases_AS"/>
</dbReference>
<feature type="chain" id="PRO_5040540082" description="Peroxidase" evidence="21">
    <location>
        <begin position="26"/>
        <end position="326"/>
    </location>
</feature>
<dbReference type="PANTHER" id="PTHR31388:SF264">
    <property type="entry name" value="PEROXIDASE 59"/>
    <property type="match status" value="1"/>
</dbReference>
<feature type="disulfide bond" evidence="20">
    <location>
        <begin position="36"/>
        <end position="116"/>
    </location>
</feature>
<gene>
    <name evidence="23" type="ORF">SHERM_02279</name>
</gene>
<feature type="binding site" evidence="18">
    <location>
        <position position="245"/>
    </location>
    <ligand>
        <name>Ca(2+)</name>
        <dbReference type="ChEBI" id="CHEBI:29108"/>
        <label>2</label>
    </ligand>
</feature>
<evidence type="ECO:0000256" key="16">
    <source>
        <dbReference type="PIRSR" id="PIRSR600823-1"/>
    </source>
</evidence>
<dbReference type="PROSITE" id="PS00435">
    <property type="entry name" value="PEROXIDASE_1"/>
    <property type="match status" value="1"/>
</dbReference>
<evidence type="ECO:0000256" key="15">
    <source>
        <dbReference type="ARBA" id="ARBA00023324"/>
    </source>
</evidence>
<dbReference type="PROSITE" id="PS00436">
    <property type="entry name" value="PEROXIDASE_2"/>
    <property type="match status" value="1"/>
</dbReference>
<evidence type="ECO:0000256" key="14">
    <source>
        <dbReference type="ARBA" id="ARBA00023180"/>
    </source>
</evidence>
<comment type="similarity">
    <text evidence="21">Belongs to the peroxidase family. Classical plant (class III) peroxidase subfamily.</text>
</comment>
<feature type="binding site" evidence="18">
    <location>
        <position position="68"/>
    </location>
    <ligand>
        <name>Ca(2+)</name>
        <dbReference type="ChEBI" id="CHEBI:29108"/>
        <label>1</label>
    </ligand>
</feature>
<dbReference type="InterPro" id="IPR010255">
    <property type="entry name" value="Haem_peroxidase_sf"/>
</dbReference>
<keyword evidence="15 21" id="KW-0376">Hydrogen peroxide</keyword>
<feature type="disulfide bond" evidence="20">
    <location>
        <begin position="69"/>
        <end position="74"/>
    </location>
</feature>
<dbReference type="GO" id="GO:0006979">
    <property type="term" value="P:response to oxidative stress"/>
    <property type="evidence" value="ECO:0007669"/>
    <property type="project" value="UniProtKB-UniRule"/>
</dbReference>
<dbReference type="Pfam" id="PF00141">
    <property type="entry name" value="peroxidase"/>
    <property type="match status" value="1"/>
</dbReference>
<dbReference type="PRINTS" id="PR00461">
    <property type="entry name" value="PLPEROXIDASE"/>
</dbReference>
<feature type="signal peptide" evidence="21">
    <location>
        <begin position="1"/>
        <end position="25"/>
    </location>
</feature>
<evidence type="ECO:0000256" key="12">
    <source>
        <dbReference type="ARBA" id="ARBA00023004"/>
    </source>
</evidence>
<dbReference type="AlphaFoldDB" id="A0A9N7RKQ6"/>
<dbReference type="InterPro" id="IPR000823">
    <property type="entry name" value="Peroxidase_pln"/>
</dbReference>
<feature type="active site" description="Proton acceptor" evidence="16">
    <location>
        <position position="67"/>
    </location>
</feature>
<evidence type="ECO:0000256" key="4">
    <source>
        <dbReference type="ARBA" id="ARBA00012313"/>
    </source>
</evidence>
<sequence length="326" mass="35236">MASFPSYKVVLTCAVLLVLLSSSSALHDQNYYSNTCPNLLDTVKNKVHDAINREARMGASLLRMHFHDCFINGCDGSILLDDTPTSKGEKTAGPNNHSLRGYDVIDHIKEAVESICPGVVSCADILAIAARDSVSILGGPSWDVKLGRRDSRTASFSAANTTRPSGLPSPLSNLSALIANFKAHGLSVKDLVTLSGAHTIGKARCVSFRAHIYNDSNVDQSFAQIRQSICPSASGSNDTSLADLDLGTPATFDNHYYVDIVSNKGLLHSDQELFNGNRTTADLVYNYYINPDAFAKDFAKAMVKMGNMNPLTGSNGEIRKNCRWVN</sequence>
<evidence type="ECO:0000256" key="5">
    <source>
        <dbReference type="ARBA" id="ARBA00022525"/>
    </source>
</evidence>
<protein>
    <recommendedName>
        <fullName evidence="4 21">Peroxidase</fullName>
        <ecNumber evidence="4 21">1.11.1.7</ecNumber>
    </recommendedName>
</protein>
<comment type="subcellular location">
    <subcellularLocation>
        <location evidence="21">Secreted</location>
    </subcellularLocation>
</comment>
<evidence type="ECO:0000256" key="13">
    <source>
        <dbReference type="ARBA" id="ARBA00023157"/>
    </source>
</evidence>
<dbReference type="PRINTS" id="PR00458">
    <property type="entry name" value="PEROXIDASE"/>
</dbReference>